<keyword evidence="11" id="KW-1185">Reference proteome</keyword>
<dbReference type="GO" id="GO:0051539">
    <property type="term" value="F:4 iron, 4 sulfur cluster binding"/>
    <property type="evidence" value="ECO:0007669"/>
    <property type="project" value="UniProtKB-KW"/>
</dbReference>
<keyword evidence="8" id="KW-1133">Transmembrane helix</keyword>
<evidence type="ECO:0000256" key="8">
    <source>
        <dbReference type="SAM" id="Phobius"/>
    </source>
</evidence>
<dbReference type="GO" id="GO:0016491">
    <property type="term" value="F:oxidoreductase activity"/>
    <property type="evidence" value="ECO:0007669"/>
    <property type="project" value="UniProtKB-KW"/>
</dbReference>
<feature type="binding site" evidence="7">
    <location>
        <position position="16"/>
    </location>
    <ligand>
        <name>[4Fe-4S] cluster</name>
        <dbReference type="ChEBI" id="CHEBI:49883"/>
        <label>1</label>
    </ligand>
</feature>
<comment type="subcellular location">
    <subcellularLocation>
        <location evidence="1">Cell envelope</location>
    </subcellularLocation>
</comment>
<evidence type="ECO:0000256" key="3">
    <source>
        <dbReference type="ARBA" id="ARBA00022723"/>
    </source>
</evidence>
<accession>Q0AVY2</accession>
<gene>
    <name evidence="10" type="ordered locus">Swol_1824</name>
</gene>
<proteinExistence type="predicted"/>
<keyword evidence="8" id="KW-0812">Transmembrane</keyword>
<dbReference type="GO" id="GO:0015944">
    <property type="term" value="P:formate oxidation"/>
    <property type="evidence" value="ECO:0007669"/>
    <property type="project" value="InterPro"/>
</dbReference>
<keyword evidence="2 7" id="KW-0004">4Fe-4S</keyword>
<feature type="binding site" evidence="7">
    <location>
        <position position="136"/>
    </location>
    <ligand>
        <name>[4Fe-4S] cluster</name>
        <dbReference type="ChEBI" id="CHEBI:49883"/>
        <label>2</label>
    </ligand>
</feature>
<dbReference type="Pfam" id="PF13247">
    <property type="entry name" value="Fer4_11"/>
    <property type="match status" value="1"/>
</dbReference>
<feature type="domain" description="4Fe-4S ferredoxin-type" evidence="9">
    <location>
        <begin position="63"/>
        <end position="96"/>
    </location>
</feature>
<dbReference type="PIRSF" id="PIRSF036298">
    <property type="entry name" value="FDH_4Fe4S"/>
    <property type="match status" value="1"/>
</dbReference>
<comment type="cofactor">
    <cofactor evidence="7">
        <name>[4Fe-4S] cluster</name>
        <dbReference type="ChEBI" id="CHEBI:49883"/>
    </cofactor>
    <text evidence="7">Binds 4 [4Fe-4S] clusters per subunit.</text>
</comment>
<feature type="binding site" evidence="7">
    <location>
        <position position="19"/>
    </location>
    <ligand>
        <name>[4Fe-4S] cluster</name>
        <dbReference type="ChEBI" id="CHEBI:49883"/>
        <label>1</label>
    </ligand>
</feature>
<dbReference type="GO" id="GO:0030313">
    <property type="term" value="C:cell envelope"/>
    <property type="evidence" value="ECO:0007669"/>
    <property type="project" value="UniProtKB-SubCell"/>
</dbReference>
<feature type="binding site" evidence="7">
    <location>
        <position position="23"/>
    </location>
    <ligand>
        <name>[4Fe-4S] cluster</name>
        <dbReference type="ChEBI" id="CHEBI:49883"/>
        <label>2</label>
    </ligand>
</feature>
<dbReference type="PROSITE" id="PS51379">
    <property type="entry name" value="4FE4S_FER_2"/>
    <property type="match status" value="3"/>
</dbReference>
<evidence type="ECO:0000256" key="4">
    <source>
        <dbReference type="ARBA" id="ARBA00022737"/>
    </source>
</evidence>
<protein>
    <submittedName>
        <fullName evidence="10">Formate dehydrogenase beta subunit</fullName>
        <ecNumber evidence="10">1.2.1.2</ecNumber>
    </submittedName>
</protein>
<feature type="binding site" evidence="7">
    <location>
        <position position="133"/>
    </location>
    <ligand>
        <name>[4Fe-4S] cluster</name>
        <dbReference type="ChEBI" id="CHEBI:49883"/>
        <label>2</label>
    </ligand>
</feature>
<feature type="binding site" evidence="7">
    <location>
        <position position="82"/>
    </location>
    <ligand>
        <name>[4Fe-4S] cluster</name>
        <dbReference type="ChEBI" id="CHEBI:49883"/>
        <label>3</label>
    </ligand>
</feature>
<dbReference type="PANTHER" id="PTHR43545">
    <property type="entry name" value="FORMATE DEHYDROGENASE, NITRATE-INDUCIBLE, IRON-SULFUR SUBUNIT"/>
    <property type="match status" value="1"/>
</dbReference>
<dbReference type="PANTHER" id="PTHR43545:SF6">
    <property type="entry name" value="FORMATE DEHYDROGENASE, NITRATE-INDUCIBLE, IRON-SULFUR SUBUNIT"/>
    <property type="match status" value="1"/>
</dbReference>
<keyword evidence="6 7" id="KW-0411">Iron-sulfur</keyword>
<keyword evidence="4" id="KW-0677">Repeat</keyword>
<evidence type="ECO:0000256" key="7">
    <source>
        <dbReference type="PIRSR" id="PIRSR036298-50"/>
    </source>
</evidence>
<dbReference type="OrthoDB" id="9810688at2"/>
<dbReference type="GO" id="GO:0045333">
    <property type="term" value="P:cellular respiration"/>
    <property type="evidence" value="ECO:0007669"/>
    <property type="project" value="InterPro"/>
</dbReference>
<feature type="binding site" evidence="7">
    <location>
        <position position="77"/>
    </location>
    <ligand>
        <name>[4Fe-4S] cluster</name>
        <dbReference type="ChEBI" id="CHEBI:49883"/>
        <label>3</label>
    </ligand>
</feature>
<dbReference type="SUPFAM" id="SSF54862">
    <property type="entry name" value="4Fe-4S ferredoxins"/>
    <property type="match status" value="1"/>
</dbReference>
<dbReference type="GO" id="GO:0046872">
    <property type="term" value="F:metal ion binding"/>
    <property type="evidence" value="ECO:0007669"/>
    <property type="project" value="UniProtKB-KW"/>
</dbReference>
<dbReference type="InterPro" id="IPR014603">
    <property type="entry name" value="Formate_DH_Fe-S_su"/>
</dbReference>
<feature type="binding site" evidence="7">
    <location>
        <position position="86"/>
    </location>
    <ligand>
        <name>[4Fe-4S] cluster</name>
        <dbReference type="ChEBI" id="CHEBI:49883"/>
        <label>4</label>
    </ligand>
</feature>
<feature type="binding site" evidence="7">
    <location>
        <position position="116"/>
    </location>
    <ligand>
        <name>[4Fe-4S] cluster</name>
        <dbReference type="ChEBI" id="CHEBI:49883"/>
        <label>3</label>
    </ligand>
</feature>
<feature type="binding site" evidence="7">
    <location>
        <position position="109"/>
    </location>
    <ligand>
        <name>[4Fe-4S] cluster</name>
        <dbReference type="ChEBI" id="CHEBI:49883"/>
        <label>4</label>
    </ligand>
</feature>
<evidence type="ECO:0000256" key="2">
    <source>
        <dbReference type="ARBA" id="ARBA00022485"/>
    </source>
</evidence>
<evidence type="ECO:0000256" key="1">
    <source>
        <dbReference type="ARBA" id="ARBA00004196"/>
    </source>
</evidence>
<dbReference type="STRING" id="335541.Swol_1824"/>
<name>Q0AVY2_SYNWW</name>
<evidence type="ECO:0000313" key="10">
    <source>
        <dbReference type="EMBL" id="ABI69122.1"/>
    </source>
</evidence>
<dbReference type="eggNOG" id="COG0437">
    <property type="taxonomic scope" value="Bacteria"/>
</dbReference>
<feature type="domain" description="4Fe-4S ferredoxin-type" evidence="9">
    <location>
        <begin position="97"/>
        <end position="126"/>
    </location>
</feature>
<keyword evidence="8" id="KW-0472">Membrane</keyword>
<feature type="binding site" evidence="7">
    <location>
        <position position="106"/>
    </location>
    <ligand>
        <name>[4Fe-4S] cluster</name>
        <dbReference type="ChEBI" id="CHEBI:49883"/>
        <label>4</label>
    </ligand>
</feature>
<dbReference type="PROSITE" id="PS00198">
    <property type="entry name" value="4FE4S_FER_1"/>
    <property type="match status" value="1"/>
</dbReference>
<feature type="transmembrane region" description="Helical" evidence="8">
    <location>
        <begin position="229"/>
        <end position="250"/>
    </location>
</feature>
<dbReference type="AlphaFoldDB" id="Q0AVY2"/>
<dbReference type="KEGG" id="swo:Swol_1824"/>
<evidence type="ECO:0000259" key="9">
    <source>
        <dbReference type="PROSITE" id="PS51379"/>
    </source>
</evidence>
<dbReference type="Gene3D" id="3.30.70.20">
    <property type="match status" value="2"/>
</dbReference>
<reference evidence="11" key="1">
    <citation type="journal article" date="2010" name="Environ. Microbiol.">
        <title>The genome of Syntrophomonas wolfei: new insights into syntrophic metabolism and biohydrogen production.</title>
        <authorList>
            <person name="Sieber J.R."/>
            <person name="Sims D.R."/>
            <person name="Han C."/>
            <person name="Kim E."/>
            <person name="Lykidis A."/>
            <person name="Lapidus A.L."/>
            <person name="McDonnald E."/>
            <person name="Rohlin L."/>
            <person name="Culley D.E."/>
            <person name="Gunsalus R."/>
            <person name="McInerney M.J."/>
        </authorList>
    </citation>
    <scope>NUCLEOTIDE SEQUENCE [LARGE SCALE GENOMIC DNA]</scope>
    <source>
        <strain evidence="11">DSM 2245B / Goettingen</strain>
    </source>
</reference>
<dbReference type="InterPro" id="IPR017896">
    <property type="entry name" value="4Fe4S_Fe-S-bd"/>
</dbReference>
<feature type="binding site" evidence="7">
    <location>
        <position position="74"/>
    </location>
    <ligand>
        <name>[4Fe-4S] cluster</name>
        <dbReference type="ChEBI" id="CHEBI:49883"/>
        <label>3</label>
    </ligand>
</feature>
<evidence type="ECO:0000256" key="5">
    <source>
        <dbReference type="ARBA" id="ARBA00023004"/>
    </source>
</evidence>
<sequence length="270" mass="29495">MARKMVFIDTSLCTGCKACSVACKAWNDHPAEKTQRISSYQAQADFTPNTWTYVRFREEYKDKKMRFNMLKLQCFHCGDPACMKACSSNAIYKTETGYTLIDKDKCIGCGYCAANCPWGVPKIDEATNKSTKCTGCIDRVENGMKPACAQTCQPGAIQFGDHAEIMAQAQARVEELQLTNPKAHLYGTELMGGTTYVYLLQDRPDAYGLPLHPTTPVSLTLWKDIVHPLGGLAIGASAAAITCGVIVNLVRGNYANRAKNIAASHDEGGK</sequence>
<keyword evidence="5 7" id="KW-0408">Iron</keyword>
<dbReference type="RefSeq" id="WP_011641217.1">
    <property type="nucleotide sequence ID" value="NC_008346.1"/>
</dbReference>
<dbReference type="Proteomes" id="UP000001968">
    <property type="component" value="Chromosome"/>
</dbReference>
<organism evidence="10 11">
    <name type="scientific">Syntrophomonas wolfei subsp. wolfei (strain DSM 2245B / Goettingen)</name>
    <dbReference type="NCBI Taxonomy" id="335541"/>
    <lineage>
        <taxon>Bacteria</taxon>
        <taxon>Bacillati</taxon>
        <taxon>Bacillota</taxon>
        <taxon>Clostridia</taxon>
        <taxon>Eubacteriales</taxon>
        <taxon>Syntrophomonadaceae</taxon>
        <taxon>Syntrophomonas</taxon>
    </lineage>
</organism>
<keyword evidence="3 7" id="KW-0479">Metal-binding</keyword>
<dbReference type="HOGENOM" id="CLU_043374_0_3_9"/>
<dbReference type="CDD" id="cd10562">
    <property type="entry name" value="FDH_b_like"/>
    <property type="match status" value="1"/>
</dbReference>
<feature type="binding site" evidence="7">
    <location>
        <position position="152"/>
    </location>
    <ligand>
        <name>[4Fe-4S] cluster</name>
        <dbReference type="ChEBI" id="CHEBI:49883"/>
        <label>1</label>
    </ligand>
</feature>
<keyword evidence="10" id="KW-0560">Oxidoreductase</keyword>
<feature type="binding site" evidence="7">
    <location>
        <position position="112"/>
    </location>
    <ligand>
        <name>[4Fe-4S] cluster</name>
        <dbReference type="ChEBI" id="CHEBI:49883"/>
        <label>4</label>
    </ligand>
</feature>
<feature type="binding site" evidence="7">
    <location>
        <position position="13"/>
    </location>
    <ligand>
        <name>[4Fe-4S] cluster</name>
        <dbReference type="ChEBI" id="CHEBI:49883"/>
        <label>1</label>
    </ligand>
</feature>
<dbReference type="InterPro" id="IPR051555">
    <property type="entry name" value="FDH_Electron_Transfer_Unit"/>
</dbReference>
<dbReference type="EMBL" id="CP000448">
    <property type="protein sequence ID" value="ABI69122.1"/>
    <property type="molecule type" value="Genomic_DNA"/>
</dbReference>
<dbReference type="EC" id="1.2.1.2" evidence="10"/>
<evidence type="ECO:0000313" key="11">
    <source>
        <dbReference type="Proteomes" id="UP000001968"/>
    </source>
</evidence>
<dbReference type="InterPro" id="IPR017900">
    <property type="entry name" value="4Fe4S_Fe_S_CS"/>
</dbReference>
<feature type="binding site" evidence="7">
    <location>
        <position position="148"/>
    </location>
    <ligand>
        <name>[4Fe-4S] cluster</name>
        <dbReference type="ChEBI" id="CHEBI:49883"/>
        <label>2</label>
    </ligand>
</feature>
<evidence type="ECO:0000256" key="6">
    <source>
        <dbReference type="ARBA" id="ARBA00023014"/>
    </source>
</evidence>
<feature type="domain" description="4Fe-4S ferredoxin-type" evidence="9">
    <location>
        <begin position="4"/>
        <end position="34"/>
    </location>
</feature>